<reference evidence="1" key="1">
    <citation type="submission" date="2025-08" db="UniProtKB">
        <authorList>
            <consortium name="Ensembl"/>
        </authorList>
    </citation>
    <scope>IDENTIFICATION</scope>
</reference>
<sequence length="52" mass="6165">MFLLFQSDGVQQTSFLARRYCQEAIRQVSLLRPSPERDALIRLTELVLRRDK</sequence>
<evidence type="ECO:0000313" key="1">
    <source>
        <dbReference type="Ensembl" id="ENSOSIP00000009288.1"/>
    </source>
</evidence>
<dbReference type="Gene3D" id="1.10.600.10">
    <property type="entry name" value="Farnesyl Diphosphate Synthase"/>
    <property type="match status" value="1"/>
</dbReference>
<accession>A0A8C7X984</accession>
<name>A0A8C7X984_9TELE</name>
<dbReference type="AlphaFoldDB" id="A0A8C7X984"/>
<dbReference type="GeneTree" id="ENSGT00990000211246"/>
<reference evidence="1" key="2">
    <citation type="submission" date="2025-09" db="UniProtKB">
        <authorList>
            <consortium name="Ensembl"/>
        </authorList>
    </citation>
    <scope>IDENTIFICATION</scope>
</reference>
<organism evidence="1 2">
    <name type="scientific">Oryzias sinensis</name>
    <name type="common">Chinese medaka</name>
    <dbReference type="NCBI Taxonomy" id="183150"/>
    <lineage>
        <taxon>Eukaryota</taxon>
        <taxon>Metazoa</taxon>
        <taxon>Chordata</taxon>
        <taxon>Craniata</taxon>
        <taxon>Vertebrata</taxon>
        <taxon>Euteleostomi</taxon>
        <taxon>Actinopterygii</taxon>
        <taxon>Neopterygii</taxon>
        <taxon>Teleostei</taxon>
        <taxon>Neoteleostei</taxon>
        <taxon>Acanthomorphata</taxon>
        <taxon>Ovalentaria</taxon>
        <taxon>Atherinomorphae</taxon>
        <taxon>Beloniformes</taxon>
        <taxon>Adrianichthyidae</taxon>
        <taxon>Oryziinae</taxon>
        <taxon>Oryzias</taxon>
    </lineage>
</organism>
<dbReference type="Ensembl" id="ENSOSIT00000009902.1">
    <property type="protein sequence ID" value="ENSOSIP00000009288.1"/>
    <property type="gene ID" value="ENSOSIG00000005911.1"/>
</dbReference>
<protein>
    <submittedName>
        <fullName evidence="1">Uncharacterized protein</fullName>
    </submittedName>
</protein>
<dbReference type="InterPro" id="IPR008949">
    <property type="entry name" value="Isoprenoid_synthase_dom_sf"/>
</dbReference>
<proteinExistence type="predicted"/>
<dbReference type="Proteomes" id="UP000694383">
    <property type="component" value="Unplaced"/>
</dbReference>
<keyword evidence="2" id="KW-1185">Reference proteome</keyword>
<evidence type="ECO:0000313" key="2">
    <source>
        <dbReference type="Proteomes" id="UP000694383"/>
    </source>
</evidence>